<evidence type="ECO:0000313" key="2">
    <source>
        <dbReference type="EMBL" id="SED65567.1"/>
    </source>
</evidence>
<gene>
    <name evidence="2" type="ORF">SAMN04490239_9168</name>
</gene>
<proteinExistence type="predicted"/>
<dbReference type="EMBL" id="FNSV01000005">
    <property type="protein sequence ID" value="SED65567.1"/>
    <property type="molecule type" value="Genomic_DNA"/>
</dbReference>
<evidence type="ECO:0000256" key="1">
    <source>
        <dbReference type="SAM" id="MobiDB-lite"/>
    </source>
</evidence>
<feature type="compositionally biased region" description="Polar residues" evidence="1">
    <location>
        <begin position="1"/>
        <end position="13"/>
    </location>
</feature>
<dbReference type="Proteomes" id="UP000183561">
    <property type="component" value="Unassembled WGS sequence"/>
</dbReference>
<feature type="region of interest" description="Disordered" evidence="1">
    <location>
        <begin position="1"/>
        <end position="25"/>
    </location>
</feature>
<accession>A0A1H5CG68</accession>
<sequence length="47" mass="5091">MSTRRSIHNTSLTDGEIVEQSDLGSNTRVTADTFPILKGLSLTSSRP</sequence>
<protein>
    <submittedName>
        <fullName evidence="2">Oxalate decarboxylase</fullName>
    </submittedName>
</protein>
<dbReference type="AlphaFoldDB" id="A0A1H5CG68"/>
<name>A0A1H5CG68_9NOCA</name>
<organism evidence="2 3">
    <name type="scientific">Rhodococcus koreensis</name>
    <dbReference type="NCBI Taxonomy" id="99653"/>
    <lineage>
        <taxon>Bacteria</taxon>
        <taxon>Bacillati</taxon>
        <taxon>Actinomycetota</taxon>
        <taxon>Actinomycetes</taxon>
        <taxon>Mycobacteriales</taxon>
        <taxon>Nocardiaceae</taxon>
        <taxon>Rhodococcus</taxon>
    </lineage>
</organism>
<evidence type="ECO:0000313" key="3">
    <source>
        <dbReference type="Proteomes" id="UP000183561"/>
    </source>
</evidence>
<reference evidence="3" key="1">
    <citation type="submission" date="2016-10" db="EMBL/GenBank/DDBJ databases">
        <authorList>
            <person name="Varghese N."/>
            <person name="Submissions S."/>
        </authorList>
    </citation>
    <scope>NUCLEOTIDE SEQUENCE [LARGE SCALE GENOMIC DNA]</scope>
    <source>
        <strain evidence="3">DSM 44498</strain>
    </source>
</reference>
<keyword evidence="3" id="KW-1185">Reference proteome</keyword>